<keyword evidence="6" id="KW-1185">Reference proteome</keyword>
<dbReference type="AlphaFoldDB" id="A0ABD3T736"/>
<accession>A0ABD3T736</accession>
<evidence type="ECO:0000256" key="3">
    <source>
        <dbReference type="PROSITE-ProRule" id="PRU00302"/>
    </source>
</evidence>
<dbReference type="PANTHER" id="PTHR12147:SF26">
    <property type="entry name" value="PEPTIDASE M28 DOMAIN-CONTAINING PROTEIN"/>
    <property type="match status" value="1"/>
</dbReference>
<proteinExistence type="inferred from homology"/>
<gene>
    <name evidence="5" type="ORF">ACJMK2_024341</name>
</gene>
<dbReference type="EMBL" id="JBJQND010000019">
    <property type="protein sequence ID" value="KAL3832724.1"/>
    <property type="molecule type" value="Genomic_DNA"/>
</dbReference>
<organism evidence="5 6">
    <name type="scientific">Sinanodonta woodiana</name>
    <name type="common">Chinese pond mussel</name>
    <name type="synonym">Anodonta woodiana</name>
    <dbReference type="NCBI Taxonomy" id="1069815"/>
    <lineage>
        <taxon>Eukaryota</taxon>
        <taxon>Metazoa</taxon>
        <taxon>Spiralia</taxon>
        <taxon>Lophotrochozoa</taxon>
        <taxon>Mollusca</taxon>
        <taxon>Bivalvia</taxon>
        <taxon>Autobranchia</taxon>
        <taxon>Heteroconchia</taxon>
        <taxon>Palaeoheterodonta</taxon>
        <taxon>Unionida</taxon>
        <taxon>Unionoidea</taxon>
        <taxon>Unionidae</taxon>
        <taxon>Unioninae</taxon>
        <taxon>Sinanodonta</taxon>
    </lineage>
</organism>
<dbReference type="PANTHER" id="PTHR12147">
    <property type="entry name" value="METALLOPEPTIDASE M28 FAMILY MEMBER"/>
    <property type="match status" value="1"/>
</dbReference>
<comment type="caution">
    <text evidence="5">The sequence shown here is derived from an EMBL/GenBank/DDBJ whole genome shotgun (WGS) entry which is preliminary data.</text>
</comment>
<comment type="caution">
    <text evidence="3">Lacks conserved residue(s) required for the propagation of feature annotation.</text>
</comment>
<dbReference type="SUPFAM" id="SSF53187">
    <property type="entry name" value="Zn-dependent exopeptidases"/>
    <property type="match status" value="1"/>
</dbReference>
<dbReference type="InterPro" id="IPR035976">
    <property type="entry name" value="Sushi/SCR/CCP_sf"/>
</dbReference>
<feature type="domain" description="Sushi" evidence="4">
    <location>
        <begin position="313"/>
        <end position="371"/>
    </location>
</feature>
<keyword evidence="3" id="KW-0768">Sushi</keyword>
<evidence type="ECO:0000259" key="4">
    <source>
        <dbReference type="PROSITE" id="PS50923"/>
    </source>
</evidence>
<dbReference type="PROSITE" id="PS50923">
    <property type="entry name" value="SUSHI"/>
    <property type="match status" value="1"/>
</dbReference>
<dbReference type="InterPro" id="IPR000436">
    <property type="entry name" value="Sushi_SCR_CCP_dom"/>
</dbReference>
<dbReference type="SUPFAM" id="SSF57535">
    <property type="entry name" value="Complement control module/SCR domain"/>
    <property type="match status" value="1"/>
</dbReference>
<dbReference type="Gene3D" id="3.40.630.10">
    <property type="entry name" value="Zn peptidases"/>
    <property type="match status" value="2"/>
</dbReference>
<protein>
    <recommendedName>
        <fullName evidence="4">Sushi domain-containing protein</fullName>
    </recommendedName>
</protein>
<dbReference type="CDD" id="cd00033">
    <property type="entry name" value="CCP"/>
    <property type="match status" value="1"/>
</dbReference>
<evidence type="ECO:0000313" key="5">
    <source>
        <dbReference type="EMBL" id="KAL3832724.1"/>
    </source>
</evidence>
<dbReference type="Gene3D" id="2.10.70.10">
    <property type="entry name" value="Complement Module, domain 1"/>
    <property type="match status" value="1"/>
</dbReference>
<evidence type="ECO:0000313" key="6">
    <source>
        <dbReference type="Proteomes" id="UP001634394"/>
    </source>
</evidence>
<dbReference type="InterPro" id="IPR045175">
    <property type="entry name" value="M28_fam"/>
</dbReference>
<evidence type="ECO:0000256" key="1">
    <source>
        <dbReference type="ARBA" id="ARBA00005634"/>
    </source>
</evidence>
<comment type="similarity">
    <text evidence="1">Belongs to the peptidase M28 family. M28B subfamily.</text>
</comment>
<sequence length="403" mass="45822">MLVQLFFKYLERRHALTLGHAANINYMNTTILEHFSQIRHHETNPTYKESARTFIYEEFRRFGLDTEISNFTTDNVNGSNIIGILKGKRFGTPKDMIVGIGAHYDTVYNSPDNLKGSKYFVNTWLPQFIASKYNSSSRYWRNLYGFYILDTIMNYNNSAGSQKLPSGLTNVTIERFFPNVYTSLNADNFQGNYIHSVYGINTYHSLNPSLSMAWEYLPAPKYKMERFPLDFTDVDILISLGFSDIVRSDHASFWSKAYPALYLTDSGNYRGVMTNCYHEPCDSAEVMLTEDNLMFMGKQADALYYSLHYLAVTDCGIPPDIENTTYTITNDSLTAVYRCTENKVVVPSTSDATLTCMPTGNWSNISFVCDDSFSISGKESLRTFSGQPILLVFLVTLLSLISV</sequence>
<evidence type="ECO:0000256" key="2">
    <source>
        <dbReference type="ARBA" id="ARBA00023157"/>
    </source>
</evidence>
<name>A0ABD3T736_SINWO</name>
<reference evidence="5 6" key="1">
    <citation type="submission" date="2024-11" db="EMBL/GenBank/DDBJ databases">
        <title>Chromosome-level genome assembly of the freshwater bivalve Anodonta woodiana.</title>
        <authorList>
            <person name="Chen X."/>
        </authorList>
    </citation>
    <scope>NUCLEOTIDE SEQUENCE [LARGE SCALE GENOMIC DNA]</scope>
    <source>
        <strain evidence="5">MN2024</strain>
        <tissue evidence="5">Gills</tissue>
    </source>
</reference>
<keyword evidence="2" id="KW-1015">Disulfide bond</keyword>
<dbReference type="Proteomes" id="UP001634394">
    <property type="component" value="Unassembled WGS sequence"/>
</dbReference>